<evidence type="ECO:0000256" key="3">
    <source>
        <dbReference type="ARBA" id="ARBA00023235"/>
    </source>
</evidence>
<dbReference type="PROSITE" id="PS01096">
    <property type="entry name" value="PPIC_PPIASE_1"/>
    <property type="match status" value="1"/>
</dbReference>
<evidence type="ECO:0000256" key="4">
    <source>
        <dbReference type="PROSITE-ProRule" id="PRU00278"/>
    </source>
</evidence>
<evidence type="ECO:0000256" key="1">
    <source>
        <dbReference type="ARBA" id="ARBA00000971"/>
    </source>
</evidence>
<dbReference type="GO" id="GO:0003755">
    <property type="term" value="F:peptidyl-prolyl cis-trans isomerase activity"/>
    <property type="evidence" value="ECO:0007669"/>
    <property type="project" value="UniProtKB-UniRule"/>
</dbReference>
<keyword evidence="9" id="KW-1185">Reference proteome</keyword>
<comment type="catalytic activity">
    <reaction evidence="1 5">
        <text>[protein]-peptidylproline (omega=180) = [protein]-peptidylproline (omega=0)</text>
        <dbReference type="Rhea" id="RHEA:16237"/>
        <dbReference type="Rhea" id="RHEA-COMP:10747"/>
        <dbReference type="Rhea" id="RHEA-COMP:10748"/>
        <dbReference type="ChEBI" id="CHEBI:83833"/>
        <dbReference type="ChEBI" id="CHEBI:83834"/>
        <dbReference type="EC" id="5.2.1.8"/>
    </reaction>
</comment>
<dbReference type="Proteomes" id="UP000769157">
    <property type="component" value="Unassembled WGS sequence"/>
</dbReference>
<dbReference type="FunFam" id="3.10.50.40:FF:000026">
    <property type="entry name" value="Peptidyl-prolyl cis-trans isomerase"/>
    <property type="match status" value="1"/>
</dbReference>
<dbReference type="Gene3D" id="2.20.70.10">
    <property type="match status" value="1"/>
</dbReference>
<evidence type="ECO:0000259" key="6">
    <source>
        <dbReference type="PROSITE" id="PS50020"/>
    </source>
</evidence>
<dbReference type="PROSITE" id="PS50198">
    <property type="entry name" value="PPIC_PPIASE_2"/>
    <property type="match status" value="1"/>
</dbReference>
<evidence type="ECO:0000313" key="8">
    <source>
        <dbReference type="EMBL" id="KAH3667297.1"/>
    </source>
</evidence>
<dbReference type="EMBL" id="JAEUBE010000183">
    <property type="protein sequence ID" value="KAH3667297.1"/>
    <property type="molecule type" value="Genomic_DNA"/>
</dbReference>
<evidence type="ECO:0000259" key="7">
    <source>
        <dbReference type="PROSITE" id="PS50198"/>
    </source>
</evidence>
<dbReference type="SUPFAM" id="SSF51045">
    <property type="entry name" value="WW domain"/>
    <property type="match status" value="1"/>
</dbReference>
<dbReference type="OrthoDB" id="2530521at2759"/>
<evidence type="ECO:0000256" key="2">
    <source>
        <dbReference type="ARBA" id="ARBA00023110"/>
    </source>
</evidence>
<dbReference type="InterPro" id="IPR046357">
    <property type="entry name" value="PPIase_dom_sf"/>
</dbReference>
<dbReference type="Pfam" id="PF00639">
    <property type="entry name" value="Rotamase"/>
    <property type="match status" value="1"/>
</dbReference>
<dbReference type="Gene3D" id="3.10.50.40">
    <property type="match status" value="1"/>
</dbReference>
<feature type="domain" description="WW" evidence="6">
    <location>
        <begin position="18"/>
        <end position="52"/>
    </location>
</feature>
<dbReference type="GO" id="GO:0060261">
    <property type="term" value="P:positive regulation of transcription initiation by RNA polymerase II"/>
    <property type="evidence" value="ECO:0007669"/>
    <property type="project" value="UniProtKB-ARBA"/>
</dbReference>
<gene>
    <name evidence="8" type="ORF">OGAPHI_002946</name>
</gene>
<dbReference type="InterPro" id="IPR051370">
    <property type="entry name" value="PPIase_Pin1"/>
</dbReference>
<dbReference type="PROSITE" id="PS50020">
    <property type="entry name" value="WW_DOMAIN_2"/>
    <property type="match status" value="1"/>
</dbReference>
<keyword evidence="3 4" id="KW-0413">Isomerase</keyword>
<dbReference type="GO" id="GO:0005829">
    <property type="term" value="C:cytosol"/>
    <property type="evidence" value="ECO:0007669"/>
    <property type="project" value="TreeGrafter"/>
</dbReference>
<evidence type="ECO:0000313" key="9">
    <source>
        <dbReference type="Proteomes" id="UP000769157"/>
    </source>
</evidence>
<sequence length="180" mass="20176">MVSILTPNMLIQSLNPHTGLPRGWQIRISKTHGQEYYYNPGKSESVWTPPEGTDQEALDLYLSKNLHKPKKVRARHILVKHRDSRRPSSWKEQNITRSKEEAVDLIKKYKSQIESGEVPFEELAGESSDCSSHAKGGDLGFFGPGEMQPSFEKATFGLQVGELSDVVESDSGIHLIERTG</sequence>
<comment type="caution">
    <text evidence="8">The sequence shown here is derived from an EMBL/GenBank/DDBJ whole genome shotgun (WGS) entry which is preliminary data.</text>
</comment>
<dbReference type="SUPFAM" id="SSF54534">
    <property type="entry name" value="FKBP-like"/>
    <property type="match status" value="1"/>
</dbReference>
<dbReference type="PANTHER" id="PTHR10657">
    <property type="entry name" value="PEPTIDYL-PROLYL CIS-TRANS ISOMERASE"/>
    <property type="match status" value="1"/>
</dbReference>
<reference evidence="8" key="2">
    <citation type="submission" date="2021-01" db="EMBL/GenBank/DDBJ databases">
        <authorList>
            <person name="Schikora-Tamarit M.A."/>
        </authorList>
    </citation>
    <scope>NUCLEOTIDE SEQUENCE</scope>
    <source>
        <strain evidence="8">CBS6075</strain>
    </source>
</reference>
<organism evidence="8 9">
    <name type="scientific">Ogataea philodendri</name>
    <dbReference type="NCBI Taxonomy" id="1378263"/>
    <lineage>
        <taxon>Eukaryota</taxon>
        <taxon>Fungi</taxon>
        <taxon>Dikarya</taxon>
        <taxon>Ascomycota</taxon>
        <taxon>Saccharomycotina</taxon>
        <taxon>Pichiomycetes</taxon>
        <taxon>Pichiales</taxon>
        <taxon>Pichiaceae</taxon>
        <taxon>Ogataea</taxon>
    </lineage>
</organism>
<dbReference type="PANTHER" id="PTHR10657:SF4">
    <property type="entry name" value="PEPTIDYL-PROLYL CIS-TRANS ISOMERASE-RELATED"/>
    <property type="match status" value="1"/>
</dbReference>
<dbReference type="SMART" id="SM00456">
    <property type="entry name" value="WW"/>
    <property type="match status" value="1"/>
</dbReference>
<protein>
    <recommendedName>
        <fullName evidence="5">Peptidyl-prolyl cis-trans isomerase</fullName>
        <ecNumber evidence="5">5.2.1.8</ecNumber>
    </recommendedName>
</protein>
<dbReference type="InterPro" id="IPR023058">
    <property type="entry name" value="PPIase_PpiC_CS"/>
</dbReference>
<dbReference type="Pfam" id="PF00397">
    <property type="entry name" value="WW"/>
    <property type="match status" value="1"/>
</dbReference>
<dbReference type="GeneID" id="70234913"/>
<name>A0A9P8P8L7_9ASCO</name>
<feature type="domain" description="PpiC" evidence="7">
    <location>
        <begin position="69"/>
        <end position="180"/>
    </location>
</feature>
<accession>A0A9P8P8L7</accession>
<dbReference type="AlphaFoldDB" id="A0A9P8P8L7"/>
<dbReference type="EC" id="5.2.1.8" evidence="5"/>
<keyword evidence="2 4" id="KW-0697">Rotamase</keyword>
<dbReference type="InterPro" id="IPR000297">
    <property type="entry name" value="PPIase_PpiC"/>
</dbReference>
<dbReference type="GO" id="GO:0005634">
    <property type="term" value="C:nucleus"/>
    <property type="evidence" value="ECO:0007669"/>
    <property type="project" value="TreeGrafter"/>
</dbReference>
<evidence type="ECO:0000256" key="5">
    <source>
        <dbReference type="RuleBase" id="RU363014"/>
    </source>
</evidence>
<reference evidence="8" key="1">
    <citation type="journal article" date="2021" name="Open Biol.">
        <title>Shared evolutionary footprints suggest mitochondrial oxidative damage underlies multiple complex I losses in fungi.</title>
        <authorList>
            <person name="Schikora-Tamarit M.A."/>
            <person name="Marcet-Houben M."/>
            <person name="Nosek J."/>
            <person name="Gabaldon T."/>
        </authorList>
    </citation>
    <scope>NUCLEOTIDE SEQUENCE</scope>
    <source>
        <strain evidence="8">CBS6075</strain>
    </source>
</reference>
<proteinExistence type="predicted"/>
<dbReference type="RefSeq" id="XP_046062109.1">
    <property type="nucleotide sequence ID" value="XM_046203871.1"/>
</dbReference>
<dbReference type="InterPro" id="IPR036020">
    <property type="entry name" value="WW_dom_sf"/>
</dbReference>
<dbReference type="InterPro" id="IPR001202">
    <property type="entry name" value="WW_dom"/>
</dbReference>